<evidence type="ECO:0000256" key="1">
    <source>
        <dbReference type="ARBA" id="ARBA00022723"/>
    </source>
</evidence>
<protein>
    <submittedName>
        <fullName evidence="4">4-hydroxythreonine-4-phosphate dehydrogenase PdxA</fullName>
        <ecNumber evidence="4">1.1.1.262</ecNumber>
    </submittedName>
</protein>
<dbReference type="EC" id="1.1.1.262" evidence="4"/>
<evidence type="ECO:0000313" key="4">
    <source>
        <dbReference type="EMBL" id="MFA9479302.1"/>
    </source>
</evidence>
<evidence type="ECO:0000256" key="2">
    <source>
        <dbReference type="ARBA" id="ARBA00023002"/>
    </source>
</evidence>
<dbReference type="NCBIfam" id="TIGR00557">
    <property type="entry name" value="pdxA"/>
    <property type="match status" value="1"/>
</dbReference>
<keyword evidence="2 4" id="KW-0560">Oxidoreductase</keyword>
<gene>
    <name evidence="4" type="primary">pdxA</name>
    <name evidence="4" type="ORF">ACERK3_13505</name>
</gene>
<dbReference type="RefSeq" id="WP_425346229.1">
    <property type="nucleotide sequence ID" value="NZ_JBGUBD010000008.1"/>
</dbReference>
<reference evidence="4 5" key="1">
    <citation type="submission" date="2024-08" db="EMBL/GenBank/DDBJ databases">
        <title>Whole-genome sequencing of halo(alkali)philic microorganisms from hypersaline lakes.</title>
        <authorList>
            <person name="Sorokin D.Y."/>
            <person name="Merkel A.Y."/>
            <person name="Messina E."/>
            <person name="Yakimov M."/>
        </authorList>
    </citation>
    <scope>NUCLEOTIDE SEQUENCE [LARGE SCALE GENOMIC DNA]</scope>
    <source>
        <strain evidence="4 5">AB-hyl4</strain>
    </source>
</reference>
<keyword evidence="1" id="KW-0479">Metal-binding</keyword>
<evidence type="ECO:0000256" key="3">
    <source>
        <dbReference type="ARBA" id="ARBA00023027"/>
    </source>
</evidence>
<dbReference type="GO" id="GO:0050570">
    <property type="term" value="F:4-hydroxythreonine-4-phosphate dehydrogenase activity"/>
    <property type="evidence" value="ECO:0007669"/>
    <property type="project" value="UniProtKB-EC"/>
</dbReference>
<dbReference type="PANTHER" id="PTHR30004:SF6">
    <property type="entry name" value="D-THREONATE 4-PHOSPHATE DEHYDROGENASE"/>
    <property type="match status" value="1"/>
</dbReference>
<dbReference type="PANTHER" id="PTHR30004">
    <property type="entry name" value="4-HYDROXYTHREONINE-4-PHOSPHATE DEHYDROGENASE"/>
    <property type="match status" value="1"/>
</dbReference>
<dbReference type="Gene3D" id="3.40.718.10">
    <property type="entry name" value="Isopropylmalate Dehydrogenase"/>
    <property type="match status" value="1"/>
</dbReference>
<accession>A0ABV4U7P5</accession>
<sequence length="350" mass="37700">MTDGADKTTRKPIIGITMGEPAGVGPEVVVKALADPSIRKLGRFVIYGMNELLAYAADLAELDTFWWRLQHDSPRAGFDLVHDVVVLDYDEYSMLGTSVHKPTKPGGQASLRFLDDAVAATRKPIEEGGIDALVTAPVCKESWQMAGCRFPGHTEFLQHRMKAKRVAMMFQAPKLNVVLATVHVALMDIRNLLTIGRVFDPIELGHAAMQQIGVPNPRIAVCGLNPHASENGQFGDEESRIIKPAIDMARELGIDVQGPLPADTVFGPAIAGKYDLVVAMYHDQGLIPVKMLAFDKAVNVTLGLPIVRTSPDHGTAFDIVGKNQANPGSMQAAIRLAANLASGEIANNTP</sequence>
<comment type="caution">
    <text evidence="4">The sequence shown here is derived from an EMBL/GenBank/DDBJ whole genome shotgun (WGS) entry which is preliminary data.</text>
</comment>
<proteinExistence type="predicted"/>
<organism evidence="4 5">
    <name type="scientific">Natronomicrosphaera hydrolytica</name>
    <dbReference type="NCBI Taxonomy" id="3242702"/>
    <lineage>
        <taxon>Bacteria</taxon>
        <taxon>Pseudomonadati</taxon>
        <taxon>Planctomycetota</taxon>
        <taxon>Phycisphaerae</taxon>
        <taxon>Phycisphaerales</taxon>
        <taxon>Phycisphaeraceae</taxon>
        <taxon>Natronomicrosphaera</taxon>
    </lineage>
</organism>
<evidence type="ECO:0000313" key="5">
    <source>
        <dbReference type="Proteomes" id="UP001575105"/>
    </source>
</evidence>
<dbReference type="InterPro" id="IPR005255">
    <property type="entry name" value="PdxA_fam"/>
</dbReference>
<dbReference type="Proteomes" id="UP001575105">
    <property type="component" value="Unassembled WGS sequence"/>
</dbReference>
<keyword evidence="3" id="KW-0520">NAD</keyword>
<name>A0ABV4U7P5_9BACT</name>
<keyword evidence="5" id="KW-1185">Reference proteome</keyword>
<dbReference type="EMBL" id="JBGUBD010000008">
    <property type="protein sequence ID" value="MFA9479302.1"/>
    <property type="molecule type" value="Genomic_DNA"/>
</dbReference>
<dbReference type="Pfam" id="PF04166">
    <property type="entry name" value="PdxA"/>
    <property type="match status" value="1"/>
</dbReference>
<dbReference type="SUPFAM" id="SSF53659">
    <property type="entry name" value="Isocitrate/Isopropylmalate dehydrogenase-like"/>
    <property type="match status" value="1"/>
</dbReference>